<name>G8JUC7_ERECY</name>
<sequence length="550" mass="63950">MTRNIYMDDNDVYEFQAEDDDGDDDDDDDEFSIEFYNHKDNDSVIFQNDIFCEDELDQQVPLRHKGIMSKIVDCKYKEYGDEDKGILEDDLPIIEYSCLTAGNIYSLMLNRASKLQPVFNIPISDVIVLLQKYNWCEERMLEAYTDDAKAVLDSAGILIGENSELFSRLKTRDGFVCPICCESSETMKTFSLECGHEYCLTCYQHYISDKLNVGNIIKCMNCELALKNDDIDIIMGEGSSTKLMLSSIKGFIQKHSQYYKWCPFTDCKYVIHVKNTMSLTQLNRKYLSPYVICDNKHQFCFNCSLEVHAPCDCIVASFWVRKAQEESENLNWMLQNTKECPKCNVNIEKNGGCNHMTCRSCSYEFCWLCEGDWSTHKGSYYQCILYDEKKQNKKGDDEKKIKLHKYSYYYKLFNVHESSAQLDMKLGLTVEQKVKSLQDNLGISWIEGQFIPEAIEKIVNGRTVLKWSFAVAYYSDHSHNMYKILEQNQMELSKAVEELSELLEIKDPKQIMDRKLDFYNMSDYVEKRSNALVECGRELLIKGICIPRDS</sequence>
<dbReference type="SMART" id="SM00647">
    <property type="entry name" value="IBR"/>
    <property type="match status" value="2"/>
</dbReference>
<dbReference type="InterPro" id="IPR017907">
    <property type="entry name" value="Znf_RING_CS"/>
</dbReference>
<evidence type="ECO:0000259" key="11">
    <source>
        <dbReference type="PROSITE" id="PS51873"/>
    </source>
</evidence>
<dbReference type="PANTHER" id="PTHR11685">
    <property type="entry name" value="RBR FAMILY RING FINGER AND IBR DOMAIN-CONTAINING"/>
    <property type="match status" value="1"/>
</dbReference>
<keyword evidence="3" id="KW-0808">Transferase</keyword>
<evidence type="ECO:0000256" key="8">
    <source>
        <dbReference type="ARBA" id="ARBA00022833"/>
    </source>
</evidence>
<evidence type="ECO:0000313" key="13">
    <source>
        <dbReference type="Proteomes" id="UP000006790"/>
    </source>
</evidence>
<dbReference type="InterPro" id="IPR044066">
    <property type="entry name" value="TRIAD_supradom"/>
</dbReference>
<dbReference type="Gene3D" id="1.20.120.1750">
    <property type="match status" value="1"/>
</dbReference>
<dbReference type="EC" id="2.3.2.31" evidence="2"/>
<dbReference type="PROSITE" id="PS51873">
    <property type="entry name" value="TRIAD"/>
    <property type="match status" value="1"/>
</dbReference>
<dbReference type="InterPro" id="IPR031127">
    <property type="entry name" value="E3_UB_ligase_RBR"/>
</dbReference>
<organism evidence="12 13">
    <name type="scientific">Eremothecium cymbalariae (strain CBS 270.75 / DBVPG 7215 / KCTC 17166 / NRRL Y-17582)</name>
    <name type="common">Yeast</name>
    <dbReference type="NCBI Taxonomy" id="931890"/>
    <lineage>
        <taxon>Eukaryota</taxon>
        <taxon>Fungi</taxon>
        <taxon>Dikarya</taxon>
        <taxon>Ascomycota</taxon>
        <taxon>Saccharomycotina</taxon>
        <taxon>Saccharomycetes</taxon>
        <taxon>Saccharomycetales</taxon>
        <taxon>Saccharomycetaceae</taxon>
        <taxon>Eremothecium</taxon>
    </lineage>
</organism>
<evidence type="ECO:0000256" key="7">
    <source>
        <dbReference type="ARBA" id="ARBA00022786"/>
    </source>
</evidence>
<dbReference type="PROSITE" id="PS00518">
    <property type="entry name" value="ZF_RING_1"/>
    <property type="match status" value="1"/>
</dbReference>
<evidence type="ECO:0000313" key="12">
    <source>
        <dbReference type="EMBL" id="AET40707.1"/>
    </source>
</evidence>
<evidence type="ECO:0000256" key="4">
    <source>
        <dbReference type="ARBA" id="ARBA00022723"/>
    </source>
</evidence>
<dbReference type="EMBL" id="CP002502">
    <property type="protein sequence ID" value="AET40707.1"/>
    <property type="molecule type" value="Genomic_DNA"/>
</dbReference>
<dbReference type="InterPro" id="IPR013083">
    <property type="entry name" value="Znf_RING/FYVE/PHD"/>
</dbReference>
<gene>
    <name evidence="12" type="ordered locus">Ecym_6331</name>
</gene>
<dbReference type="PROSITE" id="PS50089">
    <property type="entry name" value="ZF_RING_2"/>
    <property type="match status" value="1"/>
</dbReference>
<dbReference type="OMA" id="HRFCMIC"/>
<dbReference type="CDD" id="cd20356">
    <property type="entry name" value="Rcat_RBR_HHARI-like"/>
    <property type="match status" value="1"/>
</dbReference>
<keyword evidence="4" id="KW-0479">Metal-binding</keyword>
<reference evidence="13" key="1">
    <citation type="journal article" date="2012" name="G3 (Bethesda)">
        <title>Pichia sorbitophila, an interspecies yeast hybrid reveals early steps of genome resolution following polyploidization.</title>
        <authorList>
            <person name="Leh Louis V."/>
            <person name="Despons L."/>
            <person name="Friedrich A."/>
            <person name="Martin T."/>
            <person name="Durrens P."/>
            <person name="Casaregola S."/>
            <person name="Neuveglise C."/>
            <person name="Fairhead C."/>
            <person name="Marck C."/>
            <person name="Cruz J.A."/>
            <person name="Straub M.L."/>
            <person name="Kugler V."/>
            <person name="Sacerdot C."/>
            <person name="Uzunov Z."/>
            <person name="Thierry A."/>
            <person name="Weiss S."/>
            <person name="Bleykasten C."/>
            <person name="De Montigny J."/>
            <person name="Jacques N."/>
            <person name="Jung P."/>
            <person name="Lemaire M."/>
            <person name="Mallet S."/>
            <person name="Morel G."/>
            <person name="Richard G.F."/>
            <person name="Sarkar A."/>
            <person name="Savel G."/>
            <person name="Schacherer J."/>
            <person name="Seret M.L."/>
            <person name="Talla E."/>
            <person name="Samson G."/>
            <person name="Jubin C."/>
            <person name="Poulain J."/>
            <person name="Vacherie B."/>
            <person name="Barbe V."/>
            <person name="Pelletier E."/>
            <person name="Sherman D.J."/>
            <person name="Westhof E."/>
            <person name="Weissenbach J."/>
            <person name="Baret P.V."/>
            <person name="Wincker P."/>
            <person name="Gaillardin C."/>
            <person name="Dujon B."/>
            <person name="Souciet J.L."/>
        </authorList>
    </citation>
    <scope>NUCLEOTIDE SEQUENCE [LARGE SCALE GENOMIC DNA]</scope>
    <source>
        <strain evidence="13">CBS 270.75 / DBVPG 7215 / KCTC 17166 / NRRL Y-17582</strain>
    </source>
</reference>
<dbReference type="InterPro" id="IPR002867">
    <property type="entry name" value="IBR_dom"/>
</dbReference>
<dbReference type="Proteomes" id="UP000006790">
    <property type="component" value="Chromosome 6"/>
</dbReference>
<feature type="domain" description="RING-type" evidence="10">
    <location>
        <begin position="177"/>
        <end position="223"/>
    </location>
</feature>
<dbReference type="Pfam" id="PF00097">
    <property type="entry name" value="zf-C3HC4"/>
    <property type="match status" value="1"/>
</dbReference>
<comment type="catalytic activity">
    <reaction evidence="1">
        <text>[E2 ubiquitin-conjugating enzyme]-S-ubiquitinyl-L-cysteine + [acceptor protein]-L-lysine = [E2 ubiquitin-conjugating enzyme]-L-cysteine + [acceptor protein]-N(6)-ubiquitinyl-L-lysine.</text>
        <dbReference type="EC" id="2.3.2.31"/>
    </reaction>
</comment>
<dbReference type="GO" id="GO:0061630">
    <property type="term" value="F:ubiquitin protein ligase activity"/>
    <property type="evidence" value="ECO:0007669"/>
    <property type="project" value="UniProtKB-EC"/>
</dbReference>
<evidence type="ECO:0000256" key="6">
    <source>
        <dbReference type="ARBA" id="ARBA00022771"/>
    </source>
</evidence>
<dbReference type="RefSeq" id="XP_003647524.1">
    <property type="nucleotide sequence ID" value="XM_003647476.1"/>
</dbReference>
<dbReference type="GeneID" id="11472312"/>
<evidence type="ECO:0000256" key="9">
    <source>
        <dbReference type="PROSITE-ProRule" id="PRU00175"/>
    </source>
</evidence>
<dbReference type="Pfam" id="PF01485">
    <property type="entry name" value="IBR"/>
    <property type="match status" value="1"/>
</dbReference>
<keyword evidence="8" id="KW-0862">Zinc</keyword>
<evidence type="ECO:0000259" key="10">
    <source>
        <dbReference type="PROSITE" id="PS50089"/>
    </source>
</evidence>
<evidence type="ECO:0000256" key="1">
    <source>
        <dbReference type="ARBA" id="ARBA00001798"/>
    </source>
</evidence>
<dbReference type="GO" id="GO:0016567">
    <property type="term" value="P:protein ubiquitination"/>
    <property type="evidence" value="ECO:0007669"/>
    <property type="project" value="InterPro"/>
</dbReference>
<dbReference type="KEGG" id="erc:Ecym_6331"/>
<dbReference type="SUPFAM" id="SSF57850">
    <property type="entry name" value="RING/U-box"/>
    <property type="match status" value="2"/>
</dbReference>
<dbReference type="AlphaFoldDB" id="G8JUC7"/>
<feature type="domain" description="RING-type" evidence="11">
    <location>
        <begin position="173"/>
        <end position="387"/>
    </location>
</feature>
<evidence type="ECO:0000256" key="3">
    <source>
        <dbReference type="ARBA" id="ARBA00022679"/>
    </source>
</evidence>
<keyword evidence="5" id="KW-0677">Repeat</keyword>
<keyword evidence="7" id="KW-0833">Ubl conjugation pathway</keyword>
<dbReference type="InterPro" id="IPR001841">
    <property type="entry name" value="Znf_RING"/>
</dbReference>
<dbReference type="eggNOG" id="KOG1815">
    <property type="taxonomic scope" value="Eukaryota"/>
</dbReference>
<dbReference type="InterPro" id="IPR018957">
    <property type="entry name" value="Znf_C3HC4_RING-type"/>
</dbReference>
<dbReference type="Gene3D" id="3.30.40.10">
    <property type="entry name" value="Zinc/RING finger domain, C3HC4 (zinc finger)"/>
    <property type="match status" value="1"/>
</dbReference>
<evidence type="ECO:0000256" key="5">
    <source>
        <dbReference type="ARBA" id="ARBA00022737"/>
    </source>
</evidence>
<dbReference type="Pfam" id="PF22191">
    <property type="entry name" value="IBR_1"/>
    <property type="match status" value="1"/>
</dbReference>
<dbReference type="FunFam" id="1.20.120.1750:FF:000002">
    <property type="entry name" value="RBR-type E3 ubiquitin transferase"/>
    <property type="match status" value="1"/>
</dbReference>
<keyword evidence="13" id="KW-1185">Reference proteome</keyword>
<dbReference type="SMART" id="SM00184">
    <property type="entry name" value="RING"/>
    <property type="match status" value="2"/>
</dbReference>
<evidence type="ECO:0000256" key="2">
    <source>
        <dbReference type="ARBA" id="ARBA00012251"/>
    </source>
</evidence>
<dbReference type="GO" id="GO:0008270">
    <property type="term" value="F:zinc ion binding"/>
    <property type="evidence" value="ECO:0007669"/>
    <property type="project" value="UniProtKB-KW"/>
</dbReference>
<dbReference type="InParanoid" id="G8JUC7"/>
<dbReference type="GO" id="GO:0036205">
    <property type="term" value="P:histone catabolic process"/>
    <property type="evidence" value="ECO:0007669"/>
    <property type="project" value="EnsemblFungi"/>
</dbReference>
<dbReference type="OrthoDB" id="10009520at2759"/>
<proteinExistence type="predicted"/>
<protein>
    <recommendedName>
        <fullName evidence="2">RBR-type E3 ubiquitin transferase</fullName>
        <ecNumber evidence="2">2.3.2.31</ecNumber>
    </recommendedName>
</protein>
<dbReference type="HOGENOM" id="CLU_009823_4_1_1"/>
<dbReference type="FunCoup" id="G8JUC7">
    <property type="interactions" value="588"/>
</dbReference>
<accession>G8JUC7</accession>
<dbReference type="STRING" id="931890.G8JUC7"/>
<keyword evidence="6 9" id="KW-0863">Zinc-finger</keyword>